<dbReference type="PANTHER" id="PTHR46111:SF2">
    <property type="entry name" value="SAM-DEPENDENT METHYLTRANSFERASE"/>
    <property type="match status" value="1"/>
</dbReference>
<dbReference type="RefSeq" id="WP_126615767.1">
    <property type="nucleotide sequence ID" value="NZ_CP034562.1"/>
</dbReference>
<dbReference type="InterPro" id="IPR014777">
    <property type="entry name" value="4pyrrole_Mease_sub1"/>
</dbReference>
<sequence length="232" mass="26031">MILYLIPSLLAAERYDVLPEETKKALQSTKYFFVEDLRTARRFIGGWKIEGITVQDLNIQILDKKTKPEQVQNLFKSVPKGENIGIISEAGCPGIADPGALAVQYAHKKNIKVKPLVGPSSILLALMASGLSGQKFAFHGYLPIQKAEKIKAMKTLEKDSANLYQAQIFMETPFRNGAMLEDLCNNLSPMTKLCIASNIQAEDEYIKTLTLKEWKFEKVDIHKKPTIFILQS</sequence>
<name>A0A3Q9FSA1_9BACT</name>
<organism evidence="1 2">
    <name type="scientific">Flammeovirga pectinis</name>
    <dbReference type="NCBI Taxonomy" id="2494373"/>
    <lineage>
        <taxon>Bacteria</taxon>
        <taxon>Pseudomonadati</taxon>
        <taxon>Bacteroidota</taxon>
        <taxon>Cytophagia</taxon>
        <taxon>Cytophagales</taxon>
        <taxon>Flammeovirgaceae</taxon>
        <taxon>Flammeovirga</taxon>
    </lineage>
</organism>
<keyword evidence="1" id="KW-0808">Transferase</keyword>
<dbReference type="PANTHER" id="PTHR46111">
    <property type="entry name" value="RIBOSOMAL RNA SMALL SUBUNIT METHYLTRANSFERASE I"/>
    <property type="match status" value="1"/>
</dbReference>
<evidence type="ECO:0000313" key="2">
    <source>
        <dbReference type="Proteomes" id="UP000267268"/>
    </source>
</evidence>
<reference evidence="1 2" key="1">
    <citation type="submission" date="2018-12" db="EMBL/GenBank/DDBJ databases">
        <title>Flammeovirga pectinis sp. nov., isolated from the gut of the Korean scallop, Patinopecten yessoensis.</title>
        <authorList>
            <person name="Bae J.-W."/>
            <person name="Jeong Y.-S."/>
            <person name="Kang W."/>
        </authorList>
    </citation>
    <scope>NUCLEOTIDE SEQUENCE [LARGE SCALE GENOMIC DNA]</scope>
    <source>
        <strain evidence="1 2">L12M1</strain>
    </source>
</reference>
<accession>A0A3Q9FSA1</accession>
<dbReference type="InterPro" id="IPR035996">
    <property type="entry name" value="4pyrrol_Methylase_sf"/>
</dbReference>
<keyword evidence="2" id="KW-1185">Reference proteome</keyword>
<dbReference type="OrthoDB" id="7061662at2"/>
<dbReference type="Proteomes" id="UP000267268">
    <property type="component" value="Chromosome 1"/>
</dbReference>
<dbReference type="GO" id="GO:0008168">
    <property type="term" value="F:methyltransferase activity"/>
    <property type="evidence" value="ECO:0007669"/>
    <property type="project" value="UniProtKB-KW"/>
</dbReference>
<dbReference type="InterPro" id="IPR008189">
    <property type="entry name" value="rRNA_ssu_MeTfrase_I"/>
</dbReference>
<dbReference type="Gene3D" id="3.30.950.10">
    <property type="entry name" value="Methyltransferase, Cobalt-precorrin-4 Transmethylase, Domain 2"/>
    <property type="match status" value="1"/>
</dbReference>
<proteinExistence type="predicted"/>
<dbReference type="PIRSF" id="PIRSF005917">
    <property type="entry name" value="MTase_YraL"/>
    <property type="match status" value="1"/>
</dbReference>
<dbReference type="KEGG" id="fll:EI427_14235"/>
<dbReference type="Gene3D" id="3.40.1010.10">
    <property type="entry name" value="Cobalt-precorrin-4 Transmethylase, Domain 1"/>
    <property type="match status" value="1"/>
</dbReference>
<evidence type="ECO:0000313" key="1">
    <source>
        <dbReference type="EMBL" id="AZQ63356.1"/>
    </source>
</evidence>
<dbReference type="SUPFAM" id="SSF53790">
    <property type="entry name" value="Tetrapyrrole methylase"/>
    <property type="match status" value="1"/>
</dbReference>
<gene>
    <name evidence="1" type="ORF">EI427_14235</name>
</gene>
<dbReference type="GO" id="GO:0032259">
    <property type="term" value="P:methylation"/>
    <property type="evidence" value="ECO:0007669"/>
    <property type="project" value="UniProtKB-KW"/>
</dbReference>
<dbReference type="InterPro" id="IPR014776">
    <property type="entry name" value="4pyrrole_Mease_sub2"/>
</dbReference>
<dbReference type="CDD" id="cd11649">
    <property type="entry name" value="RsmI_like"/>
    <property type="match status" value="1"/>
</dbReference>
<protein>
    <submittedName>
        <fullName evidence="1">SAM-dependent methyltransferase</fullName>
    </submittedName>
</protein>
<dbReference type="EMBL" id="CP034562">
    <property type="protein sequence ID" value="AZQ63356.1"/>
    <property type="molecule type" value="Genomic_DNA"/>
</dbReference>
<dbReference type="AlphaFoldDB" id="A0A3Q9FSA1"/>
<keyword evidence="1" id="KW-0489">Methyltransferase</keyword>